<feature type="transmembrane region" description="Helical" evidence="1">
    <location>
        <begin position="39"/>
        <end position="58"/>
    </location>
</feature>
<proteinExistence type="predicted"/>
<keyword evidence="1" id="KW-0812">Transmembrane</keyword>
<reference evidence="2 3" key="1">
    <citation type="submission" date="2017-08" db="EMBL/GenBank/DDBJ databases">
        <title>Mechanisms for carbon and nitrogen cycling indicate functional differentiation within the Candidate Phyla Radiation.</title>
        <authorList>
            <person name="Danczak R.E."/>
            <person name="Johnston M.D."/>
            <person name="Kenah C."/>
            <person name="Slattery M."/>
            <person name="Wrighton K.C."/>
            <person name="Wilkins M.J."/>
        </authorList>
    </citation>
    <scope>NUCLEOTIDE SEQUENCE [LARGE SCALE GENOMIC DNA]</scope>
    <source>
        <strain evidence="2">Gr01-1014_85</strain>
    </source>
</reference>
<evidence type="ECO:0000256" key="1">
    <source>
        <dbReference type="SAM" id="Phobius"/>
    </source>
</evidence>
<feature type="transmembrane region" description="Helical" evidence="1">
    <location>
        <begin position="94"/>
        <end position="111"/>
    </location>
</feature>
<accession>A0A554JCJ4</accession>
<name>A0A554JCJ4_9BACT</name>
<keyword evidence="1" id="KW-1133">Transmembrane helix</keyword>
<feature type="transmembrane region" description="Helical" evidence="1">
    <location>
        <begin position="12"/>
        <end position="33"/>
    </location>
</feature>
<dbReference type="EMBL" id="VMFD01000015">
    <property type="protein sequence ID" value="TSC66113.1"/>
    <property type="molecule type" value="Genomic_DNA"/>
</dbReference>
<dbReference type="Proteomes" id="UP000316253">
    <property type="component" value="Unassembled WGS sequence"/>
</dbReference>
<dbReference type="AlphaFoldDB" id="A0A554JCJ4"/>
<evidence type="ECO:0000313" key="2">
    <source>
        <dbReference type="EMBL" id="TSC66113.1"/>
    </source>
</evidence>
<comment type="caution">
    <text evidence="2">The sequence shown here is derived from an EMBL/GenBank/DDBJ whole genome shotgun (WGS) entry which is preliminary data.</text>
</comment>
<sequence length="178" mass="20332">MTTRFNELDLIILPVIGFLTIFAGVIGLIDFFGQISFNWLSIIVFLTSIFALGGGYLLTKQTHLGWLLTLLVILISFILLQINKLVAADSFDPLYFVIVTLYYAAQAIYLIERRELFELPYHWQRDLNQRLRQFDQVTDTLQETVGQVAGELTHVVAKQANAARKQLVDRLPDLDKKS</sequence>
<organism evidence="2 3">
    <name type="scientific">Candidatus Berkelbacteria bacterium Gr01-1014_85</name>
    <dbReference type="NCBI Taxonomy" id="2017150"/>
    <lineage>
        <taxon>Bacteria</taxon>
        <taxon>Candidatus Berkelbacteria</taxon>
    </lineage>
</organism>
<keyword evidence="1" id="KW-0472">Membrane</keyword>
<evidence type="ECO:0000313" key="3">
    <source>
        <dbReference type="Proteomes" id="UP000316253"/>
    </source>
</evidence>
<feature type="transmembrane region" description="Helical" evidence="1">
    <location>
        <begin position="65"/>
        <end position="82"/>
    </location>
</feature>
<gene>
    <name evidence="2" type="ORF">CEO22_226</name>
</gene>
<protein>
    <submittedName>
        <fullName evidence="2">Uncharacterized protein</fullName>
    </submittedName>
</protein>